<evidence type="ECO:0000256" key="1">
    <source>
        <dbReference type="ARBA" id="ARBA00001713"/>
    </source>
</evidence>
<evidence type="ECO:0000256" key="2">
    <source>
        <dbReference type="ARBA" id="ARBA00023235"/>
    </source>
</evidence>
<dbReference type="PANTHER" id="PTHR11934:SF0">
    <property type="entry name" value="RIBOSE-5-PHOSPHATE ISOMERASE"/>
    <property type="match status" value="1"/>
</dbReference>
<evidence type="ECO:0000313" key="4">
    <source>
        <dbReference type="EMBL" id="TKC08272.1"/>
    </source>
</evidence>
<dbReference type="NCBIfam" id="NF001924">
    <property type="entry name" value="PRK00702.1"/>
    <property type="match status" value="1"/>
</dbReference>
<comment type="subunit">
    <text evidence="3">Homodimer.</text>
</comment>
<dbReference type="InterPro" id="IPR020672">
    <property type="entry name" value="Ribose5P_isomerase_typA_subgr"/>
</dbReference>
<name>A0A4U1CR94_9SPHI</name>
<evidence type="ECO:0000313" key="5">
    <source>
        <dbReference type="Proteomes" id="UP000309488"/>
    </source>
</evidence>
<evidence type="ECO:0000256" key="3">
    <source>
        <dbReference type="HAMAP-Rule" id="MF_00170"/>
    </source>
</evidence>
<comment type="pathway">
    <text evidence="3">Carbohydrate degradation; pentose phosphate pathway; D-ribose 5-phosphate from D-ribulose 5-phosphate (non-oxidative stage): step 1/1.</text>
</comment>
<dbReference type="Gene3D" id="3.40.50.1360">
    <property type="match status" value="1"/>
</dbReference>
<feature type="binding site" evidence="3">
    <location>
        <position position="126"/>
    </location>
    <ligand>
        <name>substrate</name>
    </ligand>
</feature>
<comment type="catalytic activity">
    <reaction evidence="1 3">
        <text>aldehydo-D-ribose 5-phosphate = D-ribulose 5-phosphate</text>
        <dbReference type="Rhea" id="RHEA:14657"/>
        <dbReference type="ChEBI" id="CHEBI:58121"/>
        <dbReference type="ChEBI" id="CHEBI:58273"/>
        <dbReference type="EC" id="5.3.1.6"/>
    </reaction>
</comment>
<gene>
    <name evidence="3 4" type="primary">rpiA</name>
    <name evidence="4" type="ORF">FA048_14040</name>
</gene>
<dbReference type="EMBL" id="SWBR01000003">
    <property type="protein sequence ID" value="TKC08272.1"/>
    <property type="molecule type" value="Genomic_DNA"/>
</dbReference>
<dbReference type="UniPathway" id="UPA00115">
    <property type="reaction ID" value="UER00412"/>
</dbReference>
<feature type="binding site" evidence="3">
    <location>
        <begin position="31"/>
        <end position="34"/>
    </location>
    <ligand>
        <name>substrate</name>
    </ligand>
</feature>
<dbReference type="SUPFAM" id="SSF100950">
    <property type="entry name" value="NagB/RpiA/CoA transferase-like"/>
    <property type="match status" value="1"/>
</dbReference>
<dbReference type="HAMAP" id="MF_00170">
    <property type="entry name" value="Rib_5P_isom_A"/>
    <property type="match status" value="1"/>
</dbReference>
<dbReference type="GO" id="GO:0009052">
    <property type="term" value="P:pentose-phosphate shunt, non-oxidative branch"/>
    <property type="evidence" value="ECO:0007669"/>
    <property type="project" value="UniProtKB-UniRule"/>
</dbReference>
<dbReference type="OrthoDB" id="5870696at2"/>
<organism evidence="4 5">
    <name type="scientific">Pedobacter polaris</name>
    <dbReference type="NCBI Taxonomy" id="2571273"/>
    <lineage>
        <taxon>Bacteria</taxon>
        <taxon>Pseudomonadati</taxon>
        <taxon>Bacteroidota</taxon>
        <taxon>Sphingobacteriia</taxon>
        <taxon>Sphingobacteriales</taxon>
        <taxon>Sphingobacteriaceae</taxon>
        <taxon>Pedobacter</taxon>
    </lineage>
</organism>
<dbReference type="NCBIfam" id="TIGR00021">
    <property type="entry name" value="rpiA"/>
    <property type="match status" value="1"/>
</dbReference>
<dbReference type="GO" id="GO:0004751">
    <property type="term" value="F:ribose-5-phosphate isomerase activity"/>
    <property type="evidence" value="ECO:0007669"/>
    <property type="project" value="UniProtKB-UniRule"/>
</dbReference>
<dbReference type="SUPFAM" id="SSF75445">
    <property type="entry name" value="D-ribose-5-phosphate isomerase (RpiA), lid domain"/>
    <property type="match status" value="1"/>
</dbReference>
<feature type="active site" description="Proton acceptor" evidence="3">
    <location>
        <position position="108"/>
    </location>
</feature>
<feature type="binding site" evidence="3">
    <location>
        <begin position="99"/>
        <end position="102"/>
    </location>
    <ligand>
        <name>substrate</name>
    </ligand>
</feature>
<dbReference type="Gene3D" id="3.30.70.260">
    <property type="match status" value="1"/>
</dbReference>
<dbReference type="RefSeq" id="WP_136842148.1">
    <property type="nucleotide sequence ID" value="NZ_SWBR01000003.1"/>
</dbReference>
<dbReference type="InterPro" id="IPR004788">
    <property type="entry name" value="Ribose5P_isomerase_type_A"/>
</dbReference>
<dbReference type="GO" id="GO:0005829">
    <property type="term" value="C:cytosol"/>
    <property type="evidence" value="ECO:0007669"/>
    <property type="project" value="TreeGrafter"/>
</dbReference>
<dbReference type="CDD" id="cd01398">
    <property type="entry name" value="RPI_A"/>
    <property type="match status" value="1"/>
</dbReference>
<dbReference type="EC" id="5.3.1.6" evidence="3"/>
<dbReference type="InterPro" id="IPR037171">
    <property type="entry name" value="NagB/RpiA_transferase-like"/>
</dbReference>
<dbReference type="Pfam" id="PF06026">
    <property type="entry name" value="Rib_5-P_isom_A"/>
    <property type="match status" value="1"/>
</dbReference>
<dbReference type="Proteomes" id="UP000309488">
    <property type="component" value="Unassembled WGS sequence"/>
</dbReference>
<dbReference type="AlphaFoldDB" id="A0A4U1CR94"/>
<dbReference type="PANTHER" id="PTHR11934">
    <property type="entry name" value="RIBOSE-5-PHOSPHATE ISOMERASE"/>
    <property type="match status" value="1"/>
</dbReference>
<protein>
    <recommendedName>
        <fullName evidence="3">Ribose-5-phosphate isomerase A</fullName>
        <ecNumber evidence="3">5.3.1.6</ecNumber>
    </recommendedName>
    <alternativeName>
        <fullName evidence="3">Phosphoriboisomerase A</fullName>
        <shortName evidence="3">PRI</shortName>
    </alternativeName>
</protein>
<sequence length="233" mass="25199">MANDNQNLEKLAVAKAAIKFVKNNDVVGLGTGSTATIAIKELAKLMVNGLKIIGVPSSEATKELAASLGIPLLELGKVNSIDISIDGADEFTENFELIKGGGGALFREKIVASLSKNRIIITDSSKKVNNLGAFKVPIEVLPTAYQYVVDQLEKLEGSVTLRYKDDKIFITDNLNYIVDVDFGLIDYPEKLGVALNQIDGILAHGIFIKLTTTILMAKDGNVITYSKKQIEEN</sequence>
<comment type="function">
    <text evidence="3">Catalyzes the reversible conversion of ribose-5-phosphate to ribulose 5-phosphate.</text>
</comment>
<comment type="similarity">
    <text evidence="3">Belongs to the ribose 5-phosphate isomerase family.</text>
</comment>
<keyword evidence="2 3" id="KW-0413">Isomerase</keyword>
<dbReference type="FunFam" id="3.40.50.1360:FF:000001">
    <property type="entry name" value="Ribose-5-phosphate isomerase A"/>
    <property type="match status" value="1"/>
</dbReference>
<dbReference type="GO" id="GO:0006014">
    <property type="term" value="P:D-ribose metabolic process"/>
    <property type="evidence" value="ECO:0007669"/>
    <property type="project" value="TreeGrafter"/>
</dbReference>
<reference evidence="4 5" key="1">
    <citation type="submission" date="2019-04" db="EMBL/GenBank/DDBJ databases">
        <title>Pedobacter sp. RP-3-22 sp. nov., isolated from Arctic soil.</title>
        <authorList>
            <person name="Dahal R.H."/>
            <person name="Kim D.-U."/>
        </authorList>
    </citation>
    <scope>NUCLEOTIDE SEQUENCE [LARGE SCALE GENOMIC DNA]</scope>
    <source>
        <strain evidence="4 5">RP-3-22</strain>
    </source>
</reference>
<accession>A0A4U1CR94</accession>
<feature type="binding site" evidence="3">
    <location>
        <begin position="86"/>
        <end position="89"/>
    </location>
    <ligand>
        <name>substrate</name>
    </ligand>
</feature>
<proteinExistence type="inferred from homology"/>
<comment type="caution">
    <text evidence="4">The sequence shown here is derived from an EMBL/GenBank/DDBJ whole genome shotgun (WGS) entry which is preliminary data.</text>
</comment>
<keyword evidence="5" id="KW-1185">Reference proteome</keyword>